<evidence type="ECO:0000313" key="4">
    <source>
        <dbReference type="Proteomes" id="UP001431776"/>
    </source>
</evidence>
<dbReference type="InterPro" id="IPR015797">
    <property type="entry name" value="NUDIX_hydrolase-like_dom_sf"/>
</dbReference>
<gene>
    <name evidence="3" type="ORF">QJ522_08180</name>
</gene>
<accession>A0AAW6TTI8</accession>
<dbReference type="AlphaFoldDB" id="A0AAW6TTI8"/>
<comment type="caution">
    <text evidence="3">The sequence shown here is derived from an EMBL/GenBank/DDBJ whole genome shotgun (WGS) entry which is preliminary data.</text>
</comment>
<dbReference type="InterPro" id="IPR051325">
    <property type="entry name" value="Nudix_hydrolase_domain"/>
</dbReference>
<dbReference type="GO" id="GO:0004081">
    <property type="term" value="F:bis(5'-nucleosyl)-tetraphosphatase (asymmetrical) activity"/>
    <property type="evidence" value="ECO:0007669"/>
    <property type="project" value="TreeGrafter"/>
</dbReference>
<name>A0AAW6TTI8_9BACT</name>
<reference evidence="3" key="1">
    <citation type="submission" date="2023-05" db="EMBL/GenBank/DDBJ databases">
        <title>Anaerotaeda fermentans gen. nov., sp. nov., a novel anaerobic planctomycete of the new family within the order Sedimentisphaerales isolated from Taman Peninsula, Russia.</title>
        <authorList>
            <person name="Khomyakova M.A."/>
            <person name="Merkel A.Y."/>
            <person name="Slobodkin A.I."/>
        </authorList>
    </citation>
    <scope>NUCLEOTIDE SEQUENCE</scope>
    <source>
        <strain evidence="3">M17dextr</strain>
    </source>
</reference>
<dbReference type="SUPFAM" id="SSF55811">
    <property type="entry name" value="Nudix"/>
    <property type="match status" value="1"/>
</dbReference>
<dbReference type="RefSeq" id="WP_349244426.1">
    <property type="nucleotide sequence ID" value="NZ_JASCXX010000008.1"/>
</dbReference>
<dbReference type="PROSITE" id="PS51462">
    <property type="entry name" value="NUDIX"/>
    <property type="match status" value="1"/>
</dbReference>
<dbReference type="Proteomes" id="UP001431776">
    <property type="component" value="Unassembled WGS sequence"/>
</dbReference>
<evidence type="ECO:0000259" key="2">
    <source>
        <dbReference type="PROSITE" id="PS51462"/>
    </source>
</evidence>
<dbReference type="PROSITE" id="PS00893">
    <property type="entry name" value="NUDIX_BOX"/>
    <property type="match status" value="1"/>
</dbReference>
<dbReference type="InterPro" id="IPR020084">
    <property type="entry name" value="NUDIX_hydrolase_CS"/>
</dbReference>
<dbReference type="EMBL" id="JASCXX010000008">
    <property type="protein sequence ID" value="MDI6449017.1"/>
    <property type="molecule type" value="Genomic_DNA"/>
</dbReference>
<protein>
    <submittedName>
        <fullName evidence="3">NUDIX domain-containing protein</fullName>
    </submittedName>
</protein>
<dbReference type="PANTHER" id="PTHR21340">
    <property type="entry name" value="DIADENOSINE 5,5-P1,P4-TETRAPHOSPHATE PYROPHOSPHOHYDROLASE MUTT"/>
    <property type="match status" value="1"/>
</dbReference>
<dbReference type="GO" id="GO:0006754">
    <property type="term" value="P:ATP biosynthetic process"/>
    <property type="evidence" value="ECO:0007669"/>
    <property type="project" value="TreeGrafter"/>
</dbReference>
<dbReference type="InterPro" id="IPR000086">
    <property type="entry name" value="NUDIX_hydrolase_dom"/>
</dbReference>
<sequence>MPTKSAGILLHRWNAGRHEVLLVHPGGPFWQNKDNGVWSIPKGLIDDDEDPLTAARREFREETGFPVGGEALPLTPCRQSGKKVVYAWAVEGSIDPSEIASNTFYMEWPPHSGRTQEFPEVDRAAWFTFADAQEKILKGQLPLIIELASLLRAR</sequence>
<dbReference type="Gene3D" id="3.90.79.10">
    <property type="entry name" value="Nucleoside Triphosphate Pyrophosphohydrolase"/>
    <property type="match status" value="1"/>
</dbReference>
<dbReference type="GO" id="GO:0006167">
    <property type="term" value="P:AMP biosynthetic process"/>
    <property type="evidence" value="ECO:0007669"/>
    <property type="project" value="TreeGrafter"/>
</dbReference>
<proteinExistence type="predicted"/>
<evidence type="ECO:0000256" key="1">
    <source>
        <dbReference type="ARBA" id="ARBA00022801"/>
    </source>
</evidence>
<dbReference type="PANTHER" id="PTHR21340:SF7">
    <property type="entry name" value="NUDIX HYDROLASE DOMAIN-CONTAINING PROTEIN"/>
    <property type="match status" value="1"/>
</dbReference>
<keyword evidence="4" id="KW-1185">Reference proteome</keyword>
<feature type="domain" description="Nudix hydrolase" evidence="2">
    <location>
        <begin position="1"/>
        <end position="149"/>
    </location>
</feature>
<keyword evidence="1" id="KW-0378">Hydrolase</keyword>
<organism evidence="3 4">
    <name type="scientific">Anaerobaca lacustris</name>
    <dbReference type="NCBI Taxonomy" id="3044600"/>
    <lineage>
        <taxon>Bacteria</taxon>
        <taxon>Pseudomonadati</taxon>
        <taxon>Planctomycetota</taxon>
        <taxon>Phycisphaerae</taxon>
        <taxon>Sedimentisphaerales</taxon>
        <taxon>Anaerobacaceae</taxon>
        <taxon>Anaerobaca</taxon>
    </lineage>
</organism>
<evidence type="ECO:0000313" key="3">
    <source>
        <dbReference type="EMBL" id="MDI6449017.1"/>
    </source>
</evidence>
<dbReference type="Pfam" id="PF00293">
    <property type="entry name" value="NUDIX"/>
    <property type="match status" value="1"/>
</dbReference>
<dbReference type="CDD" id="cd04662">
    <property type="entry name" value="NUDIX_Hydrolase"/>
    <property type="match status" value="1"/>
</dbReference>